<sequence length="177" mass="21197">MAPKKEKVVLTEDQLDEEITKASLRLNALKTIYTRREEEVRESAAEEKELQERCRQLEEAYSESMRERFDIISDFTRQHKATEDELIARITVLDSIITDLRDQKELSILALKETEKERDHYIAMKQREFEEQEKKMKEMEEEFAIMLNDTQNKMTERVEATMHMADEDDENDEDRDE</sequence>
<comment type="subunit">
    <text evidence="3">Component of the nexin-dynein regulatory complex (N-DRC).</text>
</comment>
<keyword evidence="7" id="KW-0969">Cilium</keyword>
<evidence type="ECO:0000313" key="14">
    <source>
        <dbReference type="Proteomes" id="UP000051952"/>
    </source>
</evidence>
<evidence type="ECO:0000256" key="8">
    <source>
        <dbReference type="ARBA" id="ARBA00023212"/>
    </source>
</evidence>
<evidence type="ECO:0000256" key="12">
    <source>
        <dbReference type="SAM" id="Coils"/>
    </source>
</evidence>
<comment type="similarity">
    <text evidence="10">Belongs to the DRC12 family.</text>
</comment>
<dbReference type="PANTHER" id="PTHR28656:SF1">
    <property type="entry name" value="COILED-COIL DOMAIN-CONTAINING PROTEIN 153"/>
    <property type="match status" value="1"/>
</dbReference>
<reference evidence="14" key="1">
    <citation type="submission" date="2015-09" db="EMBL/GenBank/DDBJ databases">
        <authorList>
            <consortium name="Pathogen Informatics"/>
        </authorList>
    </citation>
    <scope>NUCLEOTIDE SEQUENCE [LARGE SCALE GENOMIC DNA]</scope>
    <source>
        <strain evidence="14">Lake Konstanz</strain>
    </source>
</reference>
<feature type="coiled-coil region" evidence="12">
    <location>
        <begin position="33"/>
        <end position="67"/>
    </location>
</feature>
<evidence type="ECO:0000256" key="1">
    <source>
        <dbReference type="ARBA" id="ARBA00003029"/>
    </source>
</evidence>
<evidence type="ECO:0000256" key="7">
    <source>
        <dbReference type="ARBA" id="ARBA00023069"/>
    </source>
</evidence>
<dbReference type="EMBL" id="CYKH01001954">
    <property type="protein sequence ID" value="CUI15224.1"/>
    <property type="molecule type" value="Genomic_DNA"/>
</dbReference>
<protein>
    <recommendedName>
        <fullName evidence="11">Dynein regulatory complex protein 12</fullName>
    </recommendedName>
</protein>
<gene>
    <name evidence="13" type="ORF">BSAL_33300</name>
</gene>
<comment type="function">
    <text evidence="1">Component of the nexin-dynein regulatory complex (N-DRC), a key regulator of ciliary/flagellar motility which maintains the alignment and integrity of the distal axoneme and regulates microtubule sliding in motile axonemes.</text>
</comment>
<dbReference type="Proteomes" id="UP000051952">
    <property type="component" value="Unassembled WGS sequence"/>
</dbReference>
<name>A0A0S4KKV1_BODSA</name>
<dbReference type="OMA" id="EAMAFEF"/>
<proteinExistence type="inferred from homology"/>
<evidence type="ECO:0000256" key="2">
    <source>
        <dbReference type="ARBA" id="ARBA00004611"/>
    </source>
</evidence>
<dbReference type="PANTHER" id="PTHR28656">
    <property type="entry name" value="COILED-COIL DOMAIN-CONTAINING PROTEIN 153"/>
    <property type="match status" value="1"/>
</dbReference>
<keyword evidence="9" id="KW-0966">Cell projection</keyword>
<dbReference type="AlphaFoldDB" id="A0A0S4KKV1"/>
<evidence type="ECO:0000256" key="10">
    <source>
        <dbReference type="ARBA" id="ARBA00044754"/>
    </source>
</evidence>
<evidence type="ECO:0000256" key="5">
    <source>
        <dbReference type="ARBA" id="ARBA00022846"/>
    </source>
</evidence>
<dbReference type="InterPro" id="IPR033585">
    <property type="entry name" value="DRC12-like"/>
</dbReference>
<evidence type="ECO:0000256" key="4">
    <source>
        <dbReference type="ARBA" id="ARBA00022490"/>
    </source>
</evidence>
<keyword evidence="14" id="KW-1185">Reference proteome</keyword>
<accession>A0A0S4KKV1</accession>
<keyword evidence="8" id="KW-0206">Cytoskeleton</keyword>
<feature type="coiled-coil region" evidence="12">
    <location>
        <begin position="97"/>
        <end position="149"/>
    </location>
</feature>
<dbReference type="OrthoDB" id="10264405at2759"/>
<evidence type="ECO:0000256" key="6">
    <source>
        <dbReference type="ARBA" id="ARBA00023054"/>
    </source>
</evidence>
<organism evidence="13 14">
    <name type="scientific">Bodo saltans</name>
    <name type="common">Flagellated protozoan</name>
    <dbReference type="NCBI Taxonomy" id="75058"/>
    <lineage>
        <taxon>Eukaryota</taxon>
        <taxon>Discoba</taxon>
        <taxon>Euglenozoa</taxon>
        <taxon>Kinetoplastea</taxon>
        <taxon>Metakinetoplastina</taxon>
        <taxon>Eubodonida</taxon>
        <taxon>Bodonidae</taxon>
        <taxon>Bodo</taxon>
    </lineage>
</organism>
<keyword evidence="5" id="KW-0282">Flagellum</keyword>
<evidence type="ECO:0000256" key="3">
    <source>
        <dbReference type="ARBA" id="ARBA00011248"/>
    </source>
</evidence>
<evidence type="ECO:0000256" key="9">
    <source>
        <dbReference type="ARBA" id="ARBA00023273"/>
    </source>
</evidence>
<keyword evidence="4" id="KW-0963">Cytoplasm</keyword>
<evidence type="ECO:0000256" key="11">
    <source>
        <dbReference type="ARBA" id="ARBA00044800"/>
    </source>
</evidence>
<dbReference type="VEuPathDB" id="TriTrypDB:BSAL_33300"/>
<evidence type="ECO:0000313" key="13">
    <source>
        <dbReference type="EMBL" id="CUI15224.1"/>
    </source>
</evidence>
<keyword evidence="6 12" id="KW-0175">Coiled coil</keyword>
<comment type="subcellular location">
    <subcellularLocation>
        <location evidence="2">Cytoplasm</location>
        <location evidence="2">Cytoskeleton</location>
        <location evidence="2">Flagellum axoneme</location>
    </subcellularLocation>
</comment>